<accession>A0ABT0ZTU4</accession>
<evidence type="ECO:0000313" key="3">
    <source>
        <dbReference type="Proteomes" id="UP001165283"/>
    </source>
</evidence>
<reference evidence="2" key="1">
    <citation type="submission" date="2021-04" db="EMBL/GenBank/DDBJ databases">
        <title>Pseudonocardia sp. nov., isolated from sandy soil of mangrove forest.</title>
        <authorList>
            <person name="Zan Z."/>
            <person name="Huang R."/>
            <person name="Liu W."/>
        </authorList>
    </citation>
    <scope>NUCLEOTIDE SEQUENCE</scope>
    <source>
        <strain evidence="2">S2-4</strain>
    </source>
</reference>
<evidence type="ECO:0000313" key="2">
    <source>
        <dbReference type="EMBL" id="MCO1654110.1"/>
    </source>
</evidence>
<sequence>MLKKAGIVVAVAASGLLIMTPVASARTAPAQASNNCSFAQSGGSVVQTINGVTVVNAVAPITVPVQALNCNSINLSNVVNTNSGNTTSSSVRTRIENSFNRLFILRR</sequence>
<evidence type="ECO:0008006" key="4">
    <source>
        <dbReference type="Google" id="ProtNLM"/>
    </source>
</evidence>
<proteinExistence type="predicted"/>
<dbReference type="RefSeq" id="WP_252435715.1">
    <property type="nucleotide sequence ID" value="NZ_JAGSOV010000009.1"/>
</dbReference>
<keyword evidence="3" id="KW-1185">Reference proteome</keyword>
<evidence type="ECO:0000256" key="1">
    <source>
        <dbReference type="SAM" id="SignalP"/>
    </source>
</evidence>
<keyword evidence="1" id="KW-0732">Signal</keyword>
<gene>
    <name evidence="2" type="ORF">KDL28_03475</name>
</gene>
<dbReference type="Proteomes" id="UP001165283">
    <property type="component" value="Unassembled WGS sequence"/>
</dbReference>
<name>A0ABT0ZTU4_9PSEU</name>
<organism evidence="2 3">
    <name type="scientific">Pseudonocardia humida</name>
    <dbReference type="NCBI Taxonomy" id="2800819"/>
    <lineage>
        <taxon>Bacteria</taxon>
        <taxon>Bacillati</taxon>
        <taxon>Actinomycetota</taxon>
        <taxon>Actinomycetes</taxon>
        <taxon>Pseudonocardiales</taxon>
        <taxon>Pseudonocardiaceae</taxon>
        <taxon>Pseudonocardia</taxon>
    </lineage>
</organism>
<protein>
    <recommendedName>
        <fullName evidence="4">DUF320 domain-containing protein</fullName>
    </recommendedName>
</protein>
<feature type="chain" id="PRO_5047410800" description="DUF320 domain-containing protein" evidence="1">
    <location>
        <begin position="26"/>
        <end position="107"/>
    </location>
</feature>
<dbReference type="EMBL" id="JAGSOV010000009">
    <property type="protein sequence ID" value="MCO1654110.1"/>
    <property type="molecule type" value="Genomic_DNA"/>
</dbReference>
<comment type="caution">
    <text evidence="2">The sequence shown here is derived from an EMBL/GenBank/DDBJ whole genome shotgun (WGS) entry which is preliminary data.</text>
</comment>
<feature type="signal peptide" evidence="1">
    <location>
        <begin position="1"/>
        <end position="25"/>
    </location>
</feature>